<dbReference type="RefSeq" id="WP_188519060.1">
    <property type="nucleotide sequence ID" value="NZ_BMES01000002.1"/>
</dbReference>
<dbReference type="Pfam" id="PF13279">
    <property type="entry name" value="4HBT_2"/>
    <property type="match status" value="1"/>
</dbReference>
<sequence length="177" mass="20136">MKRTPESAAFFFAPFVSSTMRIEPGWIDYNGHLNMAYYNVLFDRAVDEAFAMVGLGEDYVRERRASYFTAECHVQYKRELRLEDPVRATIQLLDFDEKRLHVYMELRHASEFWLSATSENMMLHVDLDSRKVAPFPADVFASLAIMKAAHSGLPHPEALGRVIGMPARARAAPSGVH</sequence>
<dbReference type="PANTHER" id="PTHR31793">
    <property type="entry name" value="4-HYDROXYBENZOYL-COA THIOESTERASE FAMILY MEMBER"/>
    <property type="match status" value="1"/>
</dbReference>
<proteinExistence type="predicted"/>
<organism evidence="1 2">
    <name type="scientific">Alsobacter metallidurans</name>
    <dbReference type="NCBI Taxonomy" id="340221"/>
    <lineage>
        <taxon>Bacteria</taxon>
        <taxon>Pseudomonadati</taxon>
        <taxon>Pseudomonadota</taxon>
        <taxon>Alphaproteobacteria</taxon>
        <taxon>Hyphomicrobiales</taxon>
        <taxon>Alsobacteraceae</taxon>
        <taxon>Alsobacter</taxon>
    </lineage>
</organism>
<dbReference type="SUPFAM" id="SSF54637">
    <property type="entry name" value="Thioesterase/thiol ester dehydrase-isomerase"/>
    <property type="match status" value="1"/>
</dbReference>
<gene>
    <name evidence="1" type="ORF">GCM10007036_35810</name>
</gene>
<keyword evidence="2" id="KW-1185">Reference proteome</keyword>
<dbReference type="EMBL" id="BMES01000002">
    <property type="protein sequence ID" value="GGH27357.1"/>
    <property type="molecule type" value="Genomic_DNA"/>
</dbReference>
<dbReference type="PANTHER" id="PTHR31793:SF2">
    <property type="entry name" value="BLR1345 PROTEIN"/>
    <property type="match status" value="1"/>
</dbReference>
<dbReference type="AlphaFoldDB" id="A0A917IAU6"/>
<comment type="caution">
    <text evidence="1">The sequence shown here is derived from an EMBL/GenBank/DDBJ whole genome shotgun (WGS) entry which is preliminary data.</text>
</comment>
<evidence type="ECO:0000313" key="2">
    <source>
        <dbReference type="Proteomes" id="UP000603912"/>
    </source>
</evidence>
<dbReference type="Gene3D" id="3.10.129.10">
    <property type="entry name" value="Hotdog Thioesterase"/>
    <property type="match status" value="1"/>
</dbReference>
<dbReference type="InterPro" id="IPR029069">
    <property type="entry name" value="HotDog_dom_sf"/>
</dbReference>
<reference evidence="1" key="1">
    <citation type="journal article" date="2014" name="Int. J. Syst. Evol. Microbiol.">
        <title>Complete genome sequence of Corynebacterium casei LMG S-19264T (=DSM 44701T), isolated from a smear-ripened cheese.</title>
        <authorList>
            <consortium name="US DOE Joint Genome Institute (JGI-PGF)"/>
            <person name="Walter F."/>
            <person name="Albersmeier A."/>
            <person name="Kalinowski J."/>
            <person name="Ruckert C."/>
        </authorList>
    </citation>
    <scope>NUCLEOTIDE SEQUENCE</scope>
    <source>
        <strain evidence="1">CGMCC 1.12214</strain>
    </source>
</reference>
<reference evidence="1" key="2">
    <citation type="submission" date="2020-09" db="EMBL/GenBank/DDBJ databases">
        <authorList>
            <person name="Sun Q."/>
            <person name="Zhou Y."/>
        </authorList>
    </citation>
    <scope>NUCLEOTIDE SEQUENCE</scope>
    <source>
        <strain evidence="1">CGMCC 1.12214</strain>
    </source>
</reference>
<dbReference type="Proteomes" id="UP000603912">
    <property type="component" value="Unassembled WGS sequence"/>
</dbReference>
<accession>A0A917IAU6</accession>
<dbReference type="InterPro" id="IPR050563">
    <property type="entry name" value="4-hydroxybenzoyl-CoA_TE"/>
</dbReference>
<name>A0A917IAU6_9HYPH</name>
<dbReference type="GO" id="GO:0047617">
    <property type="term" value="F:fatty acyl-CoA hydrolase activity"/>
    <property type="evidence" value="ECO:0007669"/>
    <property type="project" value="TreeGrafter"/>
</dbReference>
<evidence type="ECO:0000313" key="1">
    <source>
        <dbReference type="EMBL" id="GGH27357.1"/>
    </source>
</evidence>
<protein>
    <submittedName>
        <fullName evidence="1">Thioesterase</fullName>
    </submittedName>
</protein>
<dbReference type="CDD" id="cd00586">
    <property type="entry name" value="4HBT"/>
    <property type="match status" value="1"/>
</dbReference>